<dbReference type="EMBL" id="CP011859">
    <property type="protein sequence ID" value="AQY21331.1"/>
    <property type="molecule type" value="Genomic_DNA"/>
</dbReference>
<sequence length="152" mass="17749">MKYYLKKRNMKLQDIIQQAKKQGLCEEWYNEMLSSPTLETLCRMFFKGDDWALKNNFPSEKMLHYFRGETEQYGLFLDASGKVETMPKMAFFGYSNVELNYGDFSVSSLILRGNSKGKIKAKDNAIIFVTMLDNAEVVVEEQDHAKVKIFRR</sequence>
<evidence type="ECO:0000313" key="2">
    <source>
        <dbReference type="Proteomes" id="UP000189883"/>
    </source>
</evidence>
<gene>
    <name evidence="1" type="ORF">AB406_0372</name>
</gene>
<proteinExistence type="predicted"/>
<name>A0A1S7DQM3_RIEAN</name>
<accession>A0A1S7DQM3</accession>
<dbReference type="AlphaFoldDB" id="A0A1S7DQM3"/>
<reference evidence="1 2" key="1">
    <citation type="submission" date="2015-06" db="EMBL/GenBank/DDBJ databases">
        <title>R. anatipestifer strain HXb2 is the most virulent strain so far, and the genome sequence would help us uncover the pathogenesis.</title>
        <authorList>
            <person name="Hu Q."/>
            <person name="Qi J."/>
            <person name="Bo H."/>
            <person name="Liu G."/>
            <person name="Tao M."/>
            <person name="Ding Y."/>
            <person name="Xue Y."/>
        </authorList>
    </citation>
    <scope>NUCLEOTIDE SEQUENCE [LARGE SCALE GENOMIC DNA]</scope>
    <source>
        <strain evidence="1 2">HXb2</strain>
    </source>
</reference>
<evidence type="ECO:0000313" key="1">
    <source>
        <dbReference type="EMBL" id="AQY21331.1"/>
    </source>
</evidence>
<dbReference type="Proteomes" id="UP000189883">
    <property type="component" value="Chromosome"/>
</dbReference>
<organism evidence="1 2">
    <name type="scientific">Riemerella anatipestifer</name>
    <name type="common">Moraxella anatipestifer</name>
    <dbReference type="NCBI Taxonomy" id="34085"/>
    <lineage>
        <taxon>Bacteria</taxon>
        <taxon>Pseudomonadati</taxon>
        <taxon>Bacteroidota</taxon>
        <taxon>Flavobacteriia</taxon>
        <taxon>Flavobacteriales</taxon>
        <taxon>Weeksellaceae</taxon>
        <taxon>Riemerella</taxon>
    </lineage>
</organism>
<protein>
    <submittedName>
        <fullName evidence="1">Uncharacterized protein</fullName>
    </submittedName>
</protein>